<dbReference type="Proteomes" id="UP000177331">
    <property type="component" value="Unassembled WGS sequence"/>
</dbReference>
<name>A0A1F7W773_9BACT</name>
<comment type="caution">
    <text evidence="2">The sequence shown here is derived from an EMBL/GenBank/DDBJ whole genome shotgun (WGS) entry which is preliminary data.</text>
</comment>
<evidence type="ECO:0000313" key="3">
    <source>
        <dbReference type="Proteomes" id="UP000177331"/>
    </source>
</evidence>
<evidence type="ECO:0000256" key="1">
    <source>
        <dbReference type="SAM" id="MobiDB-lite"/>
    </source>
</evidence>
<dbReference type="AlphaFoldDB" id="A0A1F7W773"/>
<dbReference type="STRING" id="1802421.A2318_01295"/>
<gene>
    <name evidence="2" type="ORF">A2318_01295</name>
</gene>
<evidence type="ECO:0000313" key="2">
    <source>
        <dbReference type="EMBL" id="OGL98228.1"/>
    </source>
</evidence>
<organism evidence="2 3">
    <name type="scientific">Candidatus Uhrbacteria bacterium RIFOXYB2_FULL_45_11</name>
    <dbReference type="NCBI Taxonomy" id="1802421"/>
    <lineage>
        <taxon>Bacteria</taxon>
        <taxon>Candidatus Uhriibacteriota</taxon>
    </lineage>
</organism>
<dbReference type="EMBL" id="MGFD01000030">
    <property type="protein sequence ID" value="OGL98228.1"/>
    <property type="molecule type" value="Genomic_DNA"/>
</dbReference>
<reference evidence="2 3" key="1">
    <citation type="journal article" date="2016" name="Nat. Commun.">
        <title>Thousands of microbial genomes shed light on interconnected biogeochemical processes in an aquifer system.</title>
        <authorList>
            <person name="Anantharaman K."/>
            <person name="Brown C.T."/>
            <person name="Hug L.A."/>
            <person name="Sharon I."/>
            <person name="Castelle C.J."/>
            <person name="Probst A.J."/>
            <person name="Thomas B.C."/>
            <person name="Singh A."/>
            <person name="Wilkins M.J."/>
            <person name="Karaoz U."/>
            <person name="Brodie E.L."/>
            <person name="Williams K.H."/>
            <person name="Hubbard S.S."/>
            <person name="Banfield J.F."/>
        </authorList>
    </citation>
    <scope>NUCLEOTIDE SEQUENCE [LARGE SCALE GENOMIC DNA]</scope>
</reference>
<feature type="region of interest" description="Disordered" evidence="1">
    <location>
        <begin position="45"/>
        <end position="69"/>
    </location>
</feature>
<protein>
    <submittedName>
        <fullName evidence="2">Uncharacterized protein</fullName>
    </submittedName>
</protein>
<accession>A0A1F7W773</accession>
<sequence>MQAHKLVFSQEYSTLREAREIERRLKKLKRKDYLQKIINEGLIRMRPGESPDAPNDKLSAVGVPTIDSI</sequence>
<proteinExistence type="predicted"/>